<keyword evidence="3" id="KW-1185">Reference proteome</keyword>
<evidence type="ECO:0000256" key="1">
    <source>
        <dbReference type="SAM" id="Phobius"/>
    </source>
</evidence>
<keyword evidence="1" id="KW-1133">Transmembrane helix</keyword>
<comment type="caution">
    <text evidence="2">The sequence shown here is derived from an EMBL/GenBank/DDBJ whole genome shotgun (WGS) entry which is preliminary data.</text>
</comment>
<keyword evidence="1" id="KW-0472">Membrane</keyword>
<keyword evidence="1" id="KW-0812">Transmembrane</keyword>
<dbReference type="Pfam" id="PF14345">
    <property type="entry name" value="GDYXXLXY"/>
    <property type="match status" value="1"/>
</dbReference>
<evidence type="ECO:0000313" key="3">
    <source>
        <dbReference type="Proteomes" id="UP001501758"/>
    </source>
</evidence>
<proteinExistence type="predicted"/>
<protein>
    <recommendedName>
        <fullName evidence="4">GDYXXLXY protein</fullName>
    </recommendedName>
</protein>
<accession>A0ABP3UHL1</accession>
<organism evidence="2 3">
    <name type="scientific">Aquimarina litoralis</name>
    <dbReference type="NCBI Taxonomy" id="584605"/>
    <lineage>
        <taxon>Bacteria</taxon>
        <taxon>Pseudomonadati</taxon>
        <taxon>Bacteroidota</taxon>
        <taxon>Flavobacteriia</taxon>
        <taxon>Flavobacteriales</taxon>
        <taxon>Flavobacteriaceae</taxon>
        <taxon>Aquimarina</taxon>
    </lineage>
</organism>
<evidence type="ECO:0008006" key="4">
    <source>
        <dbReference type="Google" id="ProtNLM"/>
    </source>
</evidence>
<name>A0ABP3UHL1_9FLAO</name>
<feature type="transmembrane region" description="Helical" evidence="1">
    <location>
        <begin position="21"/>
        <end position="44"/>
    </location>
</feature>
<dbReference type="EMBL" id="BAAAGE010000005">
    <property type="protein sequence ID" value="GAA0730563.1"/>
    <property type="molecule type" value="Genomic_DNA"/>
</dbReference>
<evidence type="ECO:0000313" key="2">
    <source>
        <dbReference type="EMBL" id="GAA0730563.1"/>
    </source>
</evidence>
<gene>
    <name evidence="2" type="ORF">GCM10009430_41860</name>
</gene>
<dbReference type="Proteomes" id="UP001501758">
    <property type="component" value="Unassembled WGS sequence"/>
</dbReference>
<sequence>MIIGKFYLTLEKKLKYNKMKIIYLFILFVIVALAQIFVPLHMIVDKEDTLMSGVAYKFKTRPIDPTDPFRGKYITLQYEMDHFETKDSTYVVGEEIYIYLKNDEQGFAEISQISKEALEISKDYVTARVSYYYDNKVNFYLPFNTFYMEETKAYDAEVAYTKANRDSLPANVYALVYIKEDKAVLKDVYINDTPIQEYVEK</sequence>
<dbReference type="InterPro" id="IPR025833">
    <property type="entry name" value="GDYXXLXY"/>
</dbReference>
<reference evidence="3" key="1">
    <citation type="journal article" date="2019" name="Int. J. Syst. Evol. Microbiol.">
        <title>The Global Catalogue of Microorganisms (GCM) 10K type strain sequencing project: providing services to taxonomists for standard genome sequencing and annotation.</title>
        <authorList>
            <consortium name="The Broad Institute Genomics Platform"/>
            <consortium name="The Broad Institute Genome Sequencing Center for Infectious Disease"/>
            <person name="Wu L."/>
            <person name="Ma J."/>
        </authorList>
    </citation>
    <scope>NUCLEOTIDE SEQUENCE [LARGE SCALE GENOMIC DNA]</scope>
    <source>
        <strain evidence="3">JCM 15974</strain>
    </source>
</reference>